<dbReference type="SUPFAM" id="SSF47240">
    <property type="entry name" value="Ferritin-like"/>
    <property type="match status" value="1"/>
</dbReference>
<dbReference type="PANTHER" id="PTHR33746:SF4">
    <property type="entry name" value="RUBRERYTHRIN"/>
    <property type="match status" value="1"/>
</dbReference>
<protein>
    <submittedName>
        <fullName evidence="2">Rubrerythrin</fullName>
    </submittedName>
</protein>
<gene>
    <name evidence="2" type="ORF">DDW13_07530</name>
</gene>
<evidence type="ECO:0000313" key="2">
    <source>
        <dbReference type="EMBL" id="PVU74417.1"/>
    </source>
</evidence>
<dbReference type="Pfam" id="PF02915">
    <property type="entry name" value="Rubrerythrin"/>
    <property type="match status" value="1"/>
</dbReference>
<comment type="caution">
    <text evidence="2">The sequence shown here is derived from an EMBL/GenBank/DDBJ whole genome shotgun (WGS) entry which is preliminary data.</text>
</comment>
<dbReference type="PROSITE" id="PS50905">
    <property type="entry name" value="FERRITIN_LIKE"/>
    <property type="match status" value="1"/>
</dbReference>
<dbReference type="InterPro" id="IPR012347">
    <property type="entry name" value="Ferritin-like"/>
</dbReference>
<accession>A0A2T9X2V5</accession>
<dbReference type="GO" id="GO:0016491">
    <property type="term" value="F:oxidoreductase activity"/>
    <property type="evidence" value="ECO:0007669"/>
    <property type="project" value="InterPro"/>
</dbReference>
<dbReference type="Gene3D" id="1.20.1260.10">
    <property type="match status" value="1"/>
</dbReference>
<sequence>MDLKGTKTAENLKTGFIGESMANRRYLYFAKKADEEGYPDIAAVFRSIAEGETAHAFGHLDFIRQGGLTDPATDKPIKTLEDMIQSAIAGETYEFTQMYPGFAKQAREEGFEEVAEWFETLARAEKSHAERYKQLLALLQGKQ</sequence>
<proteinExistence type="predicted"/>
<evidence type="ECO:0000313" key="3">
    <source>
        <dbReference type="Proteomes" id="UP000245638"/>
    </source>
</evidence>
<dbReference type="InterPro" id="IPR009040">
    <property type="entry name" value="Ferritin-like_diiron"/>
</dbReference>
<dbReference type="CDD" id="cd01041">
    <property type="entry name" value="Rubrerythrin"/>
    <property type="match status" value="1"/>
</dbReference>
<feature type="domain" description="Ferritin-like diiron" evidence="1">
    <location>
        <begin position="2"/>
        <end position="143"/>
    </location>
</feature>
<dbReference type="InterPro" id="IPR052753">
    <property type="entry name" value="Rbr2/Nigerythrin"/>
</dbReference>
<organism evidence="2 3">
    <name type="scientific">Acidianus hospitalis</name>
    <dbReference type="NCBI Taxonomy" id="563177"/>
    <lineage>
        <taxon>Archaea</taxon>
        <taxon>Thermoproteota</taxon>
        <taxon>Thermoprotei</taxon>
        <taxon>Sulfolobales</taxon>
        <taxon>Sulfolobaceae</taxon>
        <taxon>Acidianus</taxon>
    </lineage>
</organism>
<dbReference type="PANTHER" id="PTHR33746">
    <property type="entry name" value="RUBRERYTHRIN"/>
    <property type="match status" value="1"/>
</dbReference>
<reference evidence="2 3" key="1">
    <citation type="journal article" date="2015" name="Appl. Environ. Microbiol.">
        <title>Nanoarchaeota, Their Sulfolobales Host, and Nanoarchaeota Virus Distribution across Yellowstone National Park Hot Springs.</title>
        <authorList>
            <person name="Munson-McGee J.H."/>
            <person name="Field E.K."/>
            <person name="Bateson M."/>
            <person name="Rooney C."/>
            <person name="Stepanauskas R."/>
            <person name="Young M.J."/>
        </authorList>
    </citation>
    <scope>NUCLEOTIDE SEQUENCE [LARGE SCALE GENOMIC DNA]</scope>
    <source>
        <strain evidence="2">SCGC AC-742_N10</strain>
    </source>
</reference>
<dbReference type="Proteomes" id="UP000245638">
    <property type="component" value="Unassembled WGS sequence"/>
</dbReference>
<name>A0A2T9X2V5_9CREN</name>
<dbReference type="InterPro" id="IPR003251">
    <property type="entry name" value="Rr_diiron-bd_dom"/>
</dbReference>
<evidence type="ECO:0000259" key="1">
    <source>
        <dbReference type="PROSITE" id="PS50905"/>
    </source>
</evidence>
<dbReference type="AlphaFoldDB" id="A0A2T9X2V5"/>
<dbReference type="InterPro" id="IPR009078">
    <property type="entry name" value="Ferritin-like_SF"/>
</dbReference>
<dbReference type="GO" id="GO:0046872">
    <property type="term" value="F:metal ion binding"/>
    <property type="evidence" value="ECO:0007669"/>
    <property type="project" value="InterPro"/>
</dbReference>
<dbReference type="EMBL" id="QEFD01000216">
    <property type="protein sequence ID" value="PVU74417.1"/>
    <property type="molecule type" value="Genomic_DNA"/>
</dbReference>